<evidence type="ECO:0000256" key="4">
    <source>
        <dbReference type="PROSITE-ProRule" id="PRU00236"/>
    </source>
</evidence>
<keyword evidence="4" id="KW-0862">Zinc</keyword>
<evidence type="ECO:0000256" key="2">
    <source>
        <dbReference type="ARBA" id="ARBA00022679"/>
    </source>
</evidence>
<dbReference type="EC" id="2.3.1.286" evidence="1"/>
<dbReference type="PANTHER" id="PTHR11085:SF4">
    <property type="entry name" value="NAD-DEPENDENT PROTEIN DEACYLASE"/>
    <property type="match status" value="1"/>
</dbReference>
<accession>A0A7C3LRH3</accession>
<dbReference type="Gene3D" id="3.30.1600.10">
    <property type="entry name" value="SIR2/SIRT2 'Small Domain"/>
    <property type="match status" value="1"/>
</dbReference>
<dbReference type="InterPro" id="IPR050134">
    <property type="entry name" value="NAD-dep_sirtuin_deacylases"/>
</dbReference>
<name>A0A7C3LRH3_9BACT</name>
<evidence type="ECO:0000313" key="6">
    <source>
        <dbReference type="EMBL" id="HFT92566.1"/>
    </source>
</evidence>
<dbReference type="InterPro" id="IPR026591">
    <property type="entry name" value="Sirtuin_cat_small_dom_sf"/>
</dbReference>
<dbReference type="Pfam" id="PF02146">
    <property type="entry name" value="SIR2"/>
    <property type="match status" value="1"/>
</dbReference>
<gene>
    <name evidence="6" type="ORF">ENX03_01235</name>
</gene>
<dbReference type="GO" id="GO:0017136">
    <property type="term" value="F:histone deacetylase activity, NAD-dependent"/>
    <property type="evidence" value="ECO:0007669"/>
    <property type="project" value="TreeGrafter"/>
</dbReference>
<dbReference type="CDD" id="cd00296">
    <property type="entry name" value="SIR2"/>
    <property type="match status" value="1"/>
</dbReference>
<dbReference type="SUPFAM" id="SSF52467">
    <property type="entry name" value="DHS-like NAD/FAD-binding domain"/>
    <property type="match status" value="1"/>
</dbReference>
<dbReference type="AlphaFoldDB" id="A0A7C3LRH3"/>
<evidence type="ECO:0000259" key="5">
    <source>
        <dbReference type="PROSITE" id="PS50305"/>
    </source>
</evidence>
<sequence length="277" mass="31011">MKDQDVLRTVASLLKCTTGLVITAGAGMGVDSGLPDFRGPQGFWNAYPALGSAGLHFEDIANPRAFQEDLRRAWGFYGHRLNLYRHTEPHDGFGILLALQKHFSRGAFVFTSNVDGQFEKAGFPEERIVECHGSIHFLQCLIPCHEKTWSAEFFHPKTDDKNCRLLSDCPVCLVCNWPARPNVLMFGDGKWIAARTAEQMERFRIWFRTVSRPVVLEIGAGQSVPTVRSFGESLGCPLVRINPREWQVFRPKDAGMEMGAIKGLRMLAEIFGLKSPG</sequence>
<feature type="active site" description="Proton acceptor" evidence="4">
    <location>
        <position position="132"/>
    </location>
</feature>
<dbReference type="GO" id="GO:0070403">
    <property type="term" value="F:NAD+ binding"/>
    <property type="evidence" value="ECO:0007669"/>
    <property type="project" value="InterPro"/>
</dbReference>
<evidence type="ECO:0000256" key="1">
    <source>
        <dbReference type="ARBA" id="ARBA00012928"/>
    </source>
</evidence>
<proteinExistence type="predicted"/>
<feature type="binding site" evidence="4">
    <location>
        <position position="144"/>
    </location>
    <ligand>
        <name>Zn(2+)</name>
        <dbReference type="ChEBI" id="CHEBI:29105"/>
    </ligand>
</feature>
<comment type="caution">
    <text evidence="6">The sequence shown here is derived from an EMBL/GenBank/DDBJ whole genome shotgun (WGS) entry which is preliminary data.</text>
</comment>
<feature type="binding site" evidence="4">
    <location>
        <position position="140"/>
    </location>
    <ligand>
        <name>Zn(2+)</name>
        <dbReference type="ChEBI" id="CHEBI:29105"/>
    </ligand>
</feature>
<evidence type="ECO:0000256" key="3">
    <source>
        <dbReference type="ARBA" id="ARBA00023027"/>
    </source>
</evidence>
<dbReference type="EMBL" id="DTMM01000020">
    <property type="protein sequence ID" value="HFT92566.1"/>
    <property type="molecule type" value="Genomic_DNA"/>
</dbReference>
<feature type="domain" description="Deacetylase sirtuin-type" evidence="5">
    <location>
        <begin position="1"/>
        <end position="274"/>
    </location>
</feature>
<feature type="binding site" evidence="4">
    <location>
        <position position="169"/>
    </location>
    <ligand>
        <name>Zn(2+)</name>
        <dbReference type="ChEBI" id="CHEBI:29105"/>
    </ligand>
</feature>
<dbReference type="Gene3D" id="3.40.50.1220">
    <property type="entry name" value="TPP-binding domain"/>
    <property type="match status" value="1"/>
</dbReference>
<dbReference type="PROSITE" id="PS50305">
    <property type="entry name" value="SIRTUIN"/>
    <property type="match status" value="1"/>
</dbReference>
<feature type="binding site" evidence="4">
    <location>
        <position position="175"/>
    </location>
    <ligand>
        <name>Zn(2+)</name>
        <dbReference type="ChEBI" id="CHEBI:29105"/>
    </ligand>
</feature>
<dbReference type="PANTHER" id="PTHR11085">
    <property type="entry name" value="NAD-DEPENDENT PROTEIN DEACYLASE SIRTUIN-5, MITOCHONDRIAL-RELATED"/>
    <property type="match status" value="1"/>
</dbReference>
<keyword evidence="4" id="KW-0479">Metal-binding</keyword>
<dbReference type="GO" id="GO:0046872">
    <property type="term" value="F:metal ion binding"/>
    <property type="evidence" value="ECO:0007669"/>
    <property type="project" value="UniProtKB-KW"/>
</dbReference>
<protein>
    <recommendedName>
        <fullName evidence="1">protein acetyllysine N-acetyltransferase</fullName>
        <ecNumber evidence="1">2.3.1.286</ecNumber>
    </recommendedName>
</protein>
<organism evidence="6">
    <name type="scientific">Leptospirillum ferriphilum</name>
    <dbReference type="NCBI Taxonomy" id="178606"/>
    <lineage>
        <taxon>Bacteria</taxon>
        <taxon>Pseudomonadati</taxon>
        <taxon>Nitrospirota</taxon>
        <taxon>Nitrospiria</taxon>
        <taxon>Nitrospirales</taxon>
        <taxon>Nitrospiraceae</taxon>
        <taxon>Leptospirillum</taxon>
    </lineage>
</organism>
<dbReference type="InterPro" id="IPR026590">
    <property type="entry name" value="Ssirtuin_cat_dom"/>
</dbReference>
<keyword evidence="3" id="KW-0520">NAD</keyword>
<reference evidence="6" key="1">
    <citation type="journal article" date="2020" name="mSystems">
        <title>Genome- and Community-Level Interaction Insights into Carbon Utilization and Element Cycling Functions of Hydrothermarchaeota in Hydrothermal Sediment.</title>
        <authorList>
            <person name="Zhou Z."/>
            <person name="Liu Y."/>
            <person name="Xu W."/>
            <person name="Pan J."/>
            <person name="Luo Z.H."/>
            <person name="Li M."/>
        </authorList>
    </citation>
    <scope>NUCLEOTIDE SEQUENCE [LARGE SCALE GENOMIC DNA]</scope>
    <source>
        <strain evidence="6">SpSt-902</strain>
    </source>
</reference>
<dbReference type="InterPro" id="IPR029035">
    <property type="entry name" value="DHS-like_NAD/FAD-binding_dom"/>
</dbReference>
<keyword evidence="2" id="KW-0808">Transferase</keyword>
<dbReference type="InterPro" id="IPR003000">
    <property type="entry name" value="Sirtuin"/>
</dbReference>